<protein>
    <submittedName>
        <fullName evidence="1">Uncharacterized protein</fullName>
    </submittedName>
</protein>
<accession>A0A0F8YLL9</accession>
<proteinExistence type="predicted"/>
<gene>
    <name evidence="1" type="ORF">LCGC14_3139670</name>
</gene>
<dbReference type="EMBL" id="LAZR01068787">
    <property type="protein sequence ID" value="KKK48981.1"/>
    <property type="molecule type" value="Genomic_DNA"/>
</dbReference>
<sequence>HHVDTVGIGRMGRVDMHHREEHAVHRVDGMVSSSVGTRNLSITAGVLYEGISRHTTSPFTTPNSGTADDTEANTLHDADGGFATTDVGKTVHNTTDDTYAEVTAFVDSGQLTLTADIFISGENYDLDSFTYWYTTDSGSTWTEVRGATAISNTQYNNIASGLVNLTANRYGVHWVYMEVDGEHFHVLYGQGNYKINEAEEATPPSISPNIVNQYCALIAKIIVQQGTDTLNIMFPWTTVFTSSFATDHGSLGGLADDDHLQYIKDSEFTAADEIIVGTGSGTFGQVTLGASEFLAKKAAGAATNVTAAEAMAVLSGSAGANFSMNTKKITALVDPTSN</sequence>
<feature type="non-terminal residue" evidence="1">
    <location>
        <position position="1"/>
    </location>
</feature>
<evidence type="ECO:0000313" key="1">
    <source>
        <dbReference type="EMBL" id="KKK48981.1"/>
    </source>
</evidence>
<comment type="caution">
    <text evidence="1">The sequence shown here is derived from an EMBL/GenBank/DDBJ whole genome shotgun (WGS) entry which is preliminary data.</text>
</comment>
<reference evidence="1" key="1">
    <citation type="journal article" date="2015" name="Nature">
        <title>Complex archaea that bridge the gap between prokaryotes and eukaryotes.</title>
        <authorList>
            <person name="Spang A."/>
            <person name="Saw J.H."/>
            <person name="Jorgensen S.L."/>
            <person name="Zaremba-Niedzwiedzka K."/>
            <person name="Martijn J."/>
            <person name="Lind A.E."/>
            <person name="van Eijk R."/>
            <person name="Schleper C."/>
            <person name="Guy L."/>
            <person name="Ettema T.J."/>
        </authorList>
    </citation>
    <scope>NUCLEOTIDE SEQUENCE</scope>
</reference>
<name>A0A0F8YLL9_9ZZZZ</name>
<feature type="non-terminal residue" evidence="1">
    <location>
        <position position="338"/>
    </location>
</feature>
<dbReference type="AlphaFoldDB" id="A0A0F8YLL9"/>
<organism evidence="1">
    <name type="scientific">marine sediment metagenome</name>
    <dbReference type="NCBI Taxonomy" id="412755"/>
    <lineage>
        <taxon>unclassified sequences</taxon>
        <taxon>metagenomes</taxon>
        <taxon>ecological metagenomes</taxon>
    </lineage>
</organism>